<dbReference type="RefSeq" id="WP_130857864.1">
    <property type="nucleotide sequence ID" value="NZ_JBHLWO010000002.1"/>
</dbReference>
<dbReference type="InterPro" id="IPR054491">
    <property type="entry name" value="MGH1-like_GH"/>
</dbReference>
<dbReference type="InterPro" id="IPR012341">
    <property type="entry name" value="6hp_glycosidase-like_sf"/>
</dbReference>
<dbReference type="Proteomes" id="UP001589774">
    <property type="component" value="Unassembled WGS sequence"/>
</dbReference>
<evidence type="ECO:0000313" key="4">
    <source>
        <dbReference type="Proteomes" id="UP001589774"/>
    </source>
</evidence>
<comment type="caution">
    <text evidence="3">The sequence shown here is derived from an EMBL/GenBank/DDBJ whole genome shotgun (WGS) entry which is preliminary data.</text>
</comment>
<dbReference type="Pfam" id="PF22422">
    <property type="entry name" value="MGH1-like_GH"/>
    <property type="match status" value="1"/>
</dbReference>
<keyword evidence="4" id="KW-1185">Reference proteome</keyword>
<dbReference type="InterPro" id="IPR008928">
    <property type="entry name" value="6-hairpin_glycosidase_sf"/>
</dbReference>
<sequence length="711" mass="80293">MESYEEKFNVLNHCDTFAILNRWGNIDSGGNQIQGIYNRDTRFINHLHLLLNGMPLDLLSSSITEENETLSTDLSNPGFTSLNGIKVAAASLHIHRSQFLKDEVFHEKLDIQNYLDHPCSVKLSLVIKGDFADIFEVRGVKRKARGRLMPLTKSEDGQLVISYEGLDHIRRKAIIYFSQPFEADLAHQLLHFPLDLAAKGLGQLEYAIHFEQTGRASQPKIAYGTAKDELIPRLKHKNAYFPIIETSNEQFTHWLNRSQADLVSLMAETPYGKYPYAGVPWYNTAFGRDGIITAWQTLWLAPQLSKEVLLFLAAHQAEQEDKASDAEPGKILHEMRNGEMVALNELPFKKYYGTIDATPLFIMLAGAYYQRTGDLSTMKQLWPHIEAALNWIDNYGDFDGDGFVEYQHKAERGLTNQGWKDSFDAISHADGTLAKSPIALCEVQGYVYAAKKSASYIAYDLGKTAVAQKLKKSALDLRKKFNEQFWIEEKQCFALALDGDKKPCMINTSNAGHALFTGIAYEHLASKLVKTLLHPDLFAGWGIRTLAANEARYNPMSYHNGSIWPHDVALIASGFAKYGFVVEAARLTTALFDASLFIPLQRLPELFCGFERRQGEGPTAYPVACSPQAWSVSSVFLLLQSLLGLEIIPDKKVIRFNKPYLPSFLSWIKLSGIQVDSLRINLEVLRHKSNEHVSIYWNNQPKDWKMEVSME</sequence>
<dbReference type="Gene3D" id="1.50.10.10">
    <property type="match status" value="1"/>
</dbReference>
<organism evidence="3 4">
    <name type="scientific">Olivibacter oleidegradans</name>
    <dbReference type="NCBI Taxonomy" id="760123"/>
    <lineage>
        <taxon>Bacteria</taxon>
        <taxon>Pseudomonadati</taxon>
        <taxon>Bacteroidota</taxon>
        <taxon>Sphingobacteriia</taxon>
        <taxon>Sphingobacteriales</taxon>
        <taxon>Sphingobacteriaceae</taxon>
        <taxon>Olivibacter</taxon>
    </lineage>
</organism>
<evidence type="ECO:0000313" key="3">
    <source>
        <dbReference type="EMBL" id="MFC0319058.1"/>
    </source>
</evidence>
<dbReference type="EMBL" id="JBHLWO010000002">
    <property type="protein sequence ID" value="MFC0319058.1"/>
    <property type="molecule type" value="Genomic_DNA"/>
</dbReference>
<dbReference type="InterPro" id="IPR032856">
    <property type="entry name" value="GDE_N_bis"/>
</dbReference>
<protein>
    <submittedName>
        <fullName evidence="3">Glycogen debranching N-terminal domain-containing protein</fullName>
    </submittedName>
</protein>
<dbReference type="Pfam" id="PF14742">
    <property type="entry name" value="GDE_N_bis"/>
    <property type="match status" value="1"/>
</dbReference>
<feature type="domain" description="Putative glycogen debranching enzyme N-terminal" evidence="1">
    <location>
        <begin position="11"/>
        <end position="205"/>
    </location>
</feature>
<accession>A0ABV6HJH9</accession>
<name>A0ABV6HJH9_9SPHI</name>
<evidence type="ECO:0000259" key="2">
    <source>
        <dbReference type="Pfam" id="PF22422"/>
    </source>
</evidence>
<gene>
    <name evidence="3" type="ORF">ACFFI0_12110</name>
</gene>
<evidence type="ECO:0000259" key="1">
    <source>
        <dbReference type="Pfam" id="PF14742"/>
    </source>
</evidence>
<feature type="domain" description="Mannosylglycerate hydrolase MGH1-like glycoside hydrolase" evidence="2">
    <location>
        <begin position="291"/>
        <end position="592"/>
    </location>
</feature>
<reference evidence="3 4" key="1">
    <citation type="submission" date="2024-09" db="EMBL/GenBank/DDBJ databases">
        <authorList>
            <person name="Sun Q."/>
            <person name="Mori K."/>
        </authorList>
    </citation>
    <scope>NUCLEOTIDE SEQUENCE [LARGE SCALE GENOMIC DNA]</scope>
    <source>
        <strain evidence="3 4">CCM 7765</strain>
    </source>
</reference>
<proteinExistence type="predicted"/>
<dbReference type="SUPFAM" id="SSF48208">
    <property type="entry name" value="Six-hairpin glycosidases"/>
    <property type="match status" value="1"/>
</dbReference>